<proteinExistence type="inferred from homology"/>
<evidence type="ECO:0000256" key="7">
    <source>
        <dbReference type="ARBA" id="ARBA00023136"/>
    </source>
</evidence>
<evidence type="ECO:0000256" key="2">
    <source>
        <dbReference type="ARBA" id="ARBA00009916"/>
    </source>
</evidence>
<gene>
    <name evidence="8" type="ORF">OKIOD_LOCUS16166</name>
</gene>
<keyword evidence="5" id="KW-0812">Transmembrane</keyword>
<comment type="subcellular location">
    <subcellularLocation>
        <location evidence="1">Membrane</location>
        <topology evidence="1">Multi-pass membrane protein</topology>
    </subcellularLocation>
</comment>
<reference evidence="8 9" key="1">
    <citation type="submission" date="2021-04" db="EMBL/GenBank/DDBJ databases">
        <authorList>
            <person name="Bliznina A."/>
        </authorList>
    </citation>
    <scope>NUCLEOTIDE SEQUENCE [LARGE SCALE GENOMIC DNA]</scope>
</reference>
<dbReference type="PANTHER" id="PTHR11101">
    <property type="entry name" value="PHOSPHATE TRANSPORTER"/>
    <property type="match status" value="1"/>
</dbReference>
<keyword evidence="4" id="KW-0592">Phosphate transport</keyword>
<evidence type="ECO:0000313" key="9">
    <source>
        <dbReference type="Proteomes" id="UP001158576"/>
    </source>
</evidence>
<dbReference type="Pfam" id="PF01384">
    <property type="entry name" value="PHO4"/>
    <property type="match status" value="1"/>
</dbReference>
<evidence type="ECO:0000313" key="8">
    <source>
        <dbReference type="EMBL" id="CAG5113282.1"/>
    </source>
</evidence>
<keyword evidence="6" id="KW-1133">Transmembrane helix</keyword>
<evidence type="ECO:0000256" key="4">
    <source>
        <dbReference type="ARBA" id="ARBA00022592"/>
    </source>
</evidence>
<sequence>MTADRRNESSGSLSSLVSKISNISTGSKTSIYGVVKKNDLILEDDEENDESLNDGSEGEEMRYMFSHLQAFSACLDAFAHGGNDVGNSIGPVLALWSAFSAGNLLFGQGHY</sequence>
<evidence type="ECO:0000256" key="3">
    <source>
        <dbReference type="ARBA" id="ARBA00022448"/>
    </source>
</evidence>
<name>A0ABN7T9L2_OIKDI</name>
<dbReference type="PANTHER" id="PTHR11101:SF80">
    <property type="entry name" value="PHOSPHATE TRANSPORTER"/>
    <property type="match status" value="1"/>
</dbReference>
<accession>A0ABN7T9L2</accession>
<keyword evidence="9" id="KW-1185">Reference proteome</keyword>
<evidence type="ECO:0000256" key="6">
    <source>
        <dbReference type="ARBA" id="ARBA00022989"/>
    </source>
</evidence>
<keyword evidence="7" id="KW-0472">Membrane</keyword>
<dbReference type="EMBL" id="OU015567">
    <property type="protein sequence ID" value="CAG5113282.1"/>
    <property type="molecule type" value="Genomic_DNA"/>
</dbReference>
<protein>
    <submittedName>
        <fullName evidence="8">Oidioi.mRNA.OKI2018_I69.chr2.g7401.t1.cds</fullName>
    </submittedName>
</protein>
<evidence type="ECO:0000256" key="5">
    <source>
        <dbReference type="ARBA" id="ARBA00022692"/>
    </source>
</evidence>
<dbReference type="InterPro" id="IPR001204">
    <property type="entry name" value="Phos_transporter"/>
</dbReference>
<keyword evidence="3" id="KW-0813">Transport</keyword>
<comment type="similarity">
    <text evidence="2">Belongs to the inorganic phosphate transporter (PiT) (TC 2.A.20) family.</text>
</comment>
<evidence type="ECO:0000256" key="1">
    <source>
        <dbReference type="ARBA" id="ARBA00004141"/>
    </source>
</evidence>
<organism evidence="8 9">
    <name type="scientific">Oikopleura dioica</name>
    <name type="common">Tunicate</name>
    <dbReference type="NCBI Taxonomy" id="34765"/>
    <lineage>
        <taxon>Eukaryota</taxon>
        <taxon>Metazoa</taxon>
        <taxon>Chordata</taxon>
        <taxon>Tunicata</taxon>
        <taxon>Appendicularia</taxon>
        <taxon>Copelata</taxon>
        <taxon>Oikopleuridae</taxon>
        <taxon>Oikopleura</taxon>
    </lineage>
</organism>
<dbReference type="Proteomes" id="UP001158576">
    <property type="component" value="Chromosome 2"/>
</dbReference>